<accession>G0P3B5</accession>
<organism evidence="4">
    <name type="scientific">Caenorhabditis brenneri</name>
    <name type="common">Nematode worm</name>
    <dbReference type="NCBI Taxonomy" id="135651"/>
    <lineage>
        <taxon>Eukaryota</taxon>
        <taxon>Metazoa</taxon>
        <taxon>Ecdysozoa</taxon>
        <taxon>Nematoda</taxon>
        <taxon>Chromadorea</taxon>
        <taxon>Rhabditida</taxon>
        <taxon>Rhabditina</taxon>
        <taxon>Rhabditomorpha</taxon>
        <taxon>Rhabditoidea</taxon>
        <taxon>Rhabditidae</taxon>
        <taxon>Peloderinae</taxon>
        <taxon>Caenorhabditis</taxon>
    </lineage>
</organism>
<evidence type="ECO:0000313" key="3">
    <source>
        <dbReference type="EMBL" id="EGT43901.1"/>
    </source>
</evidence>
<evidence type="ECO:0000256" key="1">
    <source>
        <dbReference type="SAM" id="SignalP"/>
    </source>
</evidence>
<feature type="signal peptide" evidence="1">
    <location>
        <begin position="1"/>
        <end position="24"/>
    </location>
</feature>
<proteinExistence type="predicted"/>
<dbReference type="InterPro" id="IPR001810">
    <property type="entry name" value="F-box_dom"/>
</dbReference>
<dbReference type="InterPro" id="IPR042317">
    <property type="entry name" value="She-1-like"/>
</dbReference>
<dbReference type="Pfam" id="PF01827">
    <property type="entry name" value="FTH"/>
    <property type="match status" value="1"/>
</dbReference>
<dbReference type="InterPro" id="IPR002900">
    <property type="entry name" value="DUF38/FTH_CAE_spp"/>
</dbReference>
<dbReference type="InParanoid" id="G0P3B5"/>
<feature type="domain" description="F-box" evidence="2">
    <location>
        <begin position="132"/>
        <end position="172"/>
    </location>
</feature>
<feature type="chain" id="PRO_5003406802" description="F-box domain-containing protein" evidence="1">
    <location>
        <begin position="25"/>
        <end position="457"/>
    </location>
</feature>
<dbReference type="SMART" id="SM00256">
    <property type="entry name" value="FBOX"/>
    <property type="match status" value="1"/>
</dbReference>
<evidence type="ECO:0000313" key="4">
    <source>
        <dbReference type="Proteomes" id="UP000008068"/>
    </source>
</evidence>
<evidence type="ECO:0000259" key="2">
    <source>
        <dbReference type="SMART" id="SM00256"/>
    </source>
</evidence>
<dbReference type="Pfam" id="PF00646">
    <property type="entry name" value="F-box"/>
    <property type="match status" value="1"/>
</dbReference>
<dbReference type="Proteomes" id="UP000008068">
    <property type="component" value="Unassembled WGS sequence"/>
</dbReference>
<dbReference type="HOGENOM" id="CLU_598840_0_0_1"/>
<keyword evidence="1" id="KW-0732">Signal</keyword>
<dbReference type="AlphaFoldDB" id="G0P3B5"/>
<sequence length="457" mass="53977">MDWEYNPFAIEGFLFCLFLLKVSAERAYSDLLKITKREERCLECVKSLFNWMEEEDYDIKAGDDEYQRSKGFLYCLYLREVSPDYAFLELQLAGGSFSLKDVRIMFKRMEEGKYNMEQVVVSRNPREAFGILPDEIKVKVIEFLNLESRLAFRQTSSKNRQLVDTGKFFIGDAKVFDSRWTLHILASDYTINWDLAFNQWFMYKKFKDYVILPEATETEVHSKFQKEISLIFNSNKKLKIGKLDIRVTSPEKGYYPERFIVPSANRVRMPFNFLRVTTLNLEGFTIQLLLNFLKKCDPTILKHVTRRSNFVGRPVMKFWKRKNAYKKLYGLEQWKNLDEFVDKDDRHICDNLASSFAHLAYADVTLYSDPPLEQILELREKLLLKPTLDEMTLNFNFSVEKFEELCEHFGIFNIPPLGNAEWVIYGYPNSEEVLSLCVTPHKVIFRGPYFNGRIRSR</sequence>
<reference evidence="4" key="1">
    <citation type="submission" date="2011-07" db="EMBL/GenBank/DDBJ databases">
        <authorList>
            <consortium name="Caenorhabditis brenneri Sequencing and Analysis Consortium"/>
            <person name="Wilson R.K."/>
        </authorList>
    </citation>
    <scope>NUCLEOTIDE SEQUENCE [LARGE SCALE GENOMIC DNA]</scope>
    <source>
        <strain evidence="4">PB2801</strain>
    </source>
</reference>
<protein>
    <recommendedName>
        <fullName evidence="2">F-box domain-containing protein</fullName>
    </recommendedName>
</protein>
<dbReference type="EMBL" id="GL380039">
    <property type="protein sequence ID" value="EGT43901.1"/>
    <property type="molecule type" value="Genomic_DNA"/>
</dbReference>
<dbReference type="PANTHER" id="PTHR31006">
    <property type="entry name" value="F-BOX DOMAIN-CONTAINING PROTEIN-RELATED-RELATED"/>
    <property type="match status" value="1"/>
</dbReference>
<gene>
    <name evidence="3" type="ORF">CAEBREN_22733</name>
</gene>
<name>G0P3B5_CAEBE</name>
<keyword evidence="4" id="KW-1185">Reference proteome</keyword>